<evidence type="ECO:0000313" key="2">
    <source>
        <dbReference type="Proteomes" id="UP000813444"/>
    </source>
</evidence>
<keyword evidence="2" id="KW-1185">Reference proteome</keyword>
<proteinExistence type="predicted"/>
<dbReference type="Gene3D" id="2.30.110.10">
    <property type="entry name" value="Electron Transport, Fmn-binding Protein, Chain A"/>
    <property type="match status" value="1"/>
</dbReference>
<dbReference type="InterPro" id="IPR012349">
    <property type="entry name" value="Split_barrel_FMN-bd"/>
</dbReference>
<dbReference type="Proteomes" id="UP000813444">
    <property type="component" value="Unassembled WGS sequence"/>
</dbReference>
<reference evidence="1" key="1">
    <citation type="journal article" date="2021" name="Nat. Commun.">
        <title>Genetic determinants of endophytism in the Arabidopsis root mycobiome.</title>
        <authorList>
            <person name="Mesny F."/>
            <person name="Miyauchi S."/>
            <person name="Thiergart T."/>
            <person name="Pickel B."/>
            <person name="Atanasova L."/>
            <person name="Karlsson M."/>
            <person name="Huettel B."/>
            <person name="Barry K.W."/>
            <person name="Haridas S."/>
            <person name="Chen C."/>
            <person name="Bauer D."/>
            <person name="Andreopoulos W."/>
            <person name="Pangilinan J."/>
            <person name="LaButti K."/>
            <person name="Riley R."/>
            <person name="Lipzen A."/>
            <person name="Clum A."/>
            <person name="Drula E."/>
            <person name="Henrissat B."/>
            <person name="Kohler A."/>
            <person name="Grigoriev I.V."/>
            <person name="Martin F.M."/>
            <person name="Hacquard S."/>
        </authorList>
    </citation>
    <scope>NUCLEOTIDE SEQUENCE</scope>
    <source>
        <strain evidence="1">MPI-CAGE-CH-0235</strain>
    </source>
</reference>
<dbReference type="PIRSF" id="PIRSF010372">
    <property type="entry name" value="PaiB"/>
    <property type="match status" value="1"/>
</dbReference>
<dbReference type="EMBL" id="JAGPNK010000003">
    <property type="protein sequence ID" value="KAH7324154.1"/>
    <property type="molecule type" value="Genomic_DNA"/>
</dbReference>
<name>A0A8K0WTY3_9HYPO</name>
<organism evidence="1 2">
    <name type="scientific">Stachybotrys elegans</name>
    <dbReference type="NCBI Taxonomy" id="80388"/>
    <lineage>
        <taxon>Eukaryota</taxon>
        <taxon>Fungi</taxon>
        <taxon>Dikarya</taxon>
        <taxon>Ascomycota</taxon>
        <taxon>Pezizomycotina</taxon>
        <taxon>Sordariomycetes</taxon>
        <taxon>Hypocreomycetidae</taxon>
        <taxon>Hypocreales</taxon>
        <taxon>Stachybotryaceae</taxon>
        <taxon>Stachybotrys</taxon>
    </lineage>
</organism>
<protein>
    <submittedName>
        <fullName evidence="1">Transcriptional regulator PAI 2-type</fullName>
    </submittedName>
</protein>
<dbReference type="PANTHER" id="PTHR35802:SF1">
    <property type="entry name" value="PROTEASE SYNTHASE AND SPORULATION PROTEIN PAI 2"/>
    <property type="match status" value="1"/>
</dbReference>
<dbReference type="InterPro" id="IPR007396">
    <property type="entry name" value="TR_PAI2-type"/>
</dbReference>
<accession>A0A8K0WTY3</accession>
<dbReference type="SUPFAM" id="SSF50475">
    <property type="entry name" value="FMN-binding split barrel"/>
    <property type="match status" value="1"/>
</dbReference>
<evidence type="ECO:0000313" key="1">
    <source>
        <dbReference type="EMBL" id="KAH7324154.1"/>
    </source>
</evidence>
<dbReference type="AlphaFoldDB" id="A0A8K0WTY3"/>
<dbReference type="PANTHER" id="PTHR35802">
    <property type="entry name" value="PROTEASE SYNTHASE AND SPORULATION PROTEIN PAI 2"/>
    <property type="match status" value="1"/>
</dbReference>
<comment type="caution">
    <text evidence="1">The sequence shown here is derived from an EMBL/GenBank/DDBJ whole genome shotgun (WGS) entry which is preliminary data.</text>
</comment>
<dbReference type="Pfam" id="PF04299">
    <property type="entry name" value="FMN_bind_2"/>
    <property type="match status" value="1"/>
</dbReference>
<dbReference type="OrthoDB" id="2101473at2759"/>
<gene>
    <name evidence="1" type="ORF">B0I35DRAFT_423621</name>
</gene>
<sequence length="252" mass="27778">MYLREVHAEKDITVLRQLIRDFPLGILTTAFPSTVGPFIQASHIPFLLDVEDETSPTELGKLRGHLARANPQSKALVEACKEKEASGASPSNVLTDEVLVLFNSPAQHYVTPKFYTETKPATGKVVPTWNYAAVQVYGKIRVYYDPASTETSDFLSCQVSNLSEYAESNIMGYTSPWKVTDSPGRYIELLKKAIIGIEIDIERLEGKFKMSQEMGAGDKKGVIDGFRNLGTETAGIVAKAVEERAGLDMKPE</sequence>